<organism evidence="3 4">
    <name type="scientific">Phytophthora cactorum</name>
    <dbReference type="NCBI Taxonomy" id="29920"/>
    <lineage>
        <taxon>Eukaryota</taxon>
        <taxon>Sar</taxon>
        <taxon>Stramenopiles</taxon>
        <taxon>Oomycota</taxon>
        <taxon>Peronosporomycetes</taxon>
        <taxon>Peronosporales</taxon>
        <taxon>Peronosporaceae</taxon>
        <taxon>Phytophthora</taxon>
    </lineage>
</organism>
<gene>
    <name evidence="3" type="ORF">PC110_g20724</name>
    <name evidence="1" type="ORF">PC117_g18789</name>
    <name evidence="2" type="ORF">PC129_g22157</name>
</gene>
<dbReference type="EMBL" id="RCMK01000775">
    <property type="protein sequence ID" value="KAG2912812.1"/>
    <property type="molecule type" value="Genomic_DNA"/>
</dbReference>
<dbReference type="VEuPathDB" id="FungiDB:PC110_g20724"/>
<dbReference type="Proteomes" id="UP000760860">
    <property type="component" value="Unassembled WGS sequence"/>
</dbReference>
<dbReference type="AlphaFoldDB" id="A0A329RHN0"/>
<evidence type="ECO:0000313" key="1">
    <source>
        <dbReference type="EMBL" id="KAG2912812.1"/>
    </source>
</evidence>
<keyword evidence="4" id="KW-1185">Reference proteome</keyword>
<dbReference type="OrthoDB" id="10272000at2759"/>
<dbReference type="EMBL" id="MJFZ01001199">
    <property type="protein sequence ID" value="RAW22842.1"/>
    <property type="molecule type" value="Genomic_DNA"/>
</dbReference>
<proteinExistence type="predicted"/>
<reference evidence="2" key="2">
    <citation type="submission" date="2018-05" db="EMBL/GenBank/DDBJ databases">
        <title>Effector identification in a new, highly contiguous assembly of the strawberry crown rot pathogen Phytophthora cactorum.</title>
        <authorList>
            <person name="Armitage A.D."/>
            <person name="Nellist C.F."/>
            <person name="Bates H."/>
            <person name="Vickerstaff R.J."/>
            <person name="Harrison R.J."/>
        </authorList>
    </citation>
    <scope>NUCLEOTIDE SEQUENCE</scope>
    <source>
        <strain evidence="1">4040</strain>
        <strain evidence="2">P421</strain>
    </source>
</reference>
<evidence type="ECO:0000313" key="2">
    <source>
        <dbReference type="EMBL" id="KAG3205329.1"/>
    </source>
</evidence>
<evidence type="ECO:0000313" key="4">
    <source>
        <dbReference type="Proteomes" id="UP000251314"/>
    </source>
</evidence>
<dbReference type="EMBL" id="RCMV01001964">
    <property type="protein sequence ID" value="KAG3205329.1"/>
    <property type="molecule type" value="Genomic_DNA"/>
</dbReference>
<name>A0A329RHN0_9STRA</name>
<evidence type="ECO:0000313" key="3">
    <source>
        <dbReference type="EMBL" id="RAW22842.1"/>
    </source>
</evidence>
<protein>
    <submittedName>
        <fullName evidence="3">Uncharacterized protein</fullName>
    </submittedName>
</protein>
<sequence length="50" mass="5605">MLVLSNETIKQVARSQQRRDQPDNVGTAKAQRYLGTAWGTFPSKPAFDLL</sequence>
<reference evidence="3 4" key="1">
    <citation type="submission" date="2018-01" db="EMBL/GenBank/DDBJ databases">
        <title>Draft genome of the strawberry crown rot pathogen Phytophthora cactorum.</title>
        <authorList>
            <person name="Armitage A.D."/>
            <person name="Lysoe E."/>
            <person name="Nellist C.F."/>
            <person name="Harrison R.J."/>
            <person name="Brurberg M.B."/>
        </authorList>
    </citation>
    <scope>NUCLEOTIDE SEQUENCE [LARGE SCALE GENOMIC DNA]</scope>
    <source>
        <strain evidence="3 4">10300</strain>
    </source>
</reference>
<dbReference type="Proteomes" id="UP000251314">
    <property type="component" value="Unassembled WGS sequence"/>
</dbReference>
<dbReference type="Proteomes" id="UP000736787">
    <property type="component" value="Unassembled WGS sequence"/>
</dbReference>
<comment type="caution">
    <text evidence="3">The sequence shown here is derived from an EMBL/GenBank/DDBJ whole genome shotgun (WGS) entry which is preliminary data.</text>
</comment>
<accession>A0A329RHN0</accession>